<dbReference type="OrthoDB" id="10583509at2759"/>
<organism evidence="2 3">
    <name type="scientific">Steinernema carpocapsae</name>
    <name type="common">Entomopathogenic nematode</name>
    <dbReference type="NCBI Taxonomy" id="34508"/>
    <lineage>
        <taxon>Eukaryota</taxon>
        <taxon>Metazoa</taxon>
        <taxon>Ecdysozoa</taxon>
        <taxon>Nematoda</taxon>
        <taxon>Chromadorea</taxon>
        <taxon>Rhabditida</taxon>
        <taxon>Tylenchina</taxon>
        <taxon>Panagrolaimomorpha</taxon>
        <taxon>Strongyloidoidea</taxon>
        <taxon>Steinernematidae</taxon>
        <taxon>Steinernema</taxon>
    </lineage>
</organism>
<keyword evidence="1" id="KW-0472">Membrane</keyword>
<feature type="transmembrane region" description="Helical" evidence="1">
    <location>
        <begin position="146"/>
        <end position="167"/>
    </location>
</feature>
<name>A0A4V6A4S6_STECR</name>
<feature type="transmembrane region" description="Helical" evidence="1">
    <location>
        <begin position="107"/>
        <end position="126"/>
    </location>
</feature>
<reference evidence="2 3" key="2">
    <citation type="journal article" date="2019" name="G3 (Bethesda)">
        <title>Hybrid Assembly of the Genome of the Entomopathogenic Nematode Steinernema carpocapsae Identifies the X-Chromosome.</title>
        <authorList>
            <person name="Serra L."/>
            <person name="Macchietto M."/>
            <person name="Macias-Munoz A."/>
            <person name="McGill C.J."/>
            <person name="Rodriguez I.M."/>
            <person name="Rodriguez B."/>
            <person name="Murad R."/>
            <person name="Mortazavi A."/>
        </authorList>
    </citation>
    <scope>NUCLEOTIDE SEQUENCE [LARGE SCALE GENOMIC DNA]</scope>
    <source>
        <strain evidence="2 3">ALL</strain>
    </source>
</reference>
<keyword evidence="3" id="KW-1185">Reference proteome</keyword>
<proteinExistence type="predicted"/>
<feature type="transmembrane region" description="Helical" evidence="1">
    <location>
        <begin position="235"/>
        <end position="260"/>
    </location>
</feature>
<sequence>MFLSLKYVTPCLAKTYTLNIAIASLLCVIYRVTRRRLRFVLDPENYPVHEIPHIMVIVDYLVNALVTVYALKLYQIQGTLFIVCTYLCYAEPLKFSKLLISRNRNRLFVFGNTLSLILAIAVYFEWIHPFLKYNRSILTIHVLARLFIELAFSALLLTVYFKTLLIIICKFRTRSSENPSQSQNISVLISILVYCTTPNLLLTVTVVDSLASAYVALRKTVDQTTLPSFFGYMNVLVQMGECTVILRLLTNSLCALLAFAQYREAFLSMLQGIKTWIAKRFRSNAVSTMYPGSASP</sequence>
<feature type="transmembrane region" description="Helical" evidence="1">
    <location>
        <begin position="187"/>
        <end position="215"/>
    </location>
</feature>
<keyword evidence="1" id="KW-1133">Transmembrane helix</keyword>
<dbReference type="EMBL" id="AZBU02000003">
    <property type="protein sequence ID" value="TKR87835.1"/>
    <property type="molecule type" value="Genomic_DNA"/>
</dbReference>
<reference evidence="2 3" key="1">
    <citation type="journal article" date="2015" name="Genome Biol.">
        <title>Comparative genomics of Steinernema reveals deeply conserved gene regulatory networks.</title>
        <authorList>
            <person name="Dillman A.R."/>
            <person name="Macchietto M."/>
            <person name="Porter C.F."/>
            <person name="Rogers A."/>
            <person name="Williams B."/>
            <person name="Antoshechkin I."/>
            <person name="Lee M.M."/>
            <person name="Goodwin Z."/>
            <person name="Lu X."/>
            <person name="Lewis E.E."/>
            <person name="Goodrich-Blair H."/>
            <person name="Stock S.P."/>
            <person name="Adams B.J."/>
            <person name="Sternberg P.W."/>
            <person name="Mortazavi A."/>
        </authorList>
    </citation>
    <scope>NUCLEOTIDE SEQUENCE [LARGE SCALE GENOMIC DNA]</scope>
    <source>
        <strain evidence="2 3">ALL</strain>
    </source>
</reference>
<accession>A0A4V6A4S6</accession>
<dbReference type="Proteomes" id="UP000298663">
    <property type="component" value="Unassembled WGS sequence"/>
</dbReference>
<evidence type="ECO:0000256" key="1">
    <source>
        <dbReference type="SAM" id="Phobius"/>
    </source>
</evidence>
<evidence type="ECO:0000313" key="2">
    <source>
        <dbReference type="EMBL" id="TKR87835.1"/>
    </source>
</evidence>
<protein>
    <recommendedName>
        <fullName evidence="4">G-protein coupled receptors family 1 profile domain-containing protein</fullName>
    </recommendedName>
</protein>
<gene>
    <name evidence="2" type="ORF">L596_012172</name>
</gene>
<evidence type="ECO:0000313" key="3">
    <source>
        <dbReference type="Proteomes" id="UP000298663"/>
    </source>
</evidence>
<comment type="caution">
    <text evidence="2">The sequence shown here is derived from an EMBL/GenBank/DDBJ whole genome shotgun (WGS) entry which is preliminary data.</text>
</comment>
<keyword evidence="1" id="KW-0812">Transmembrane</keyword>
<feature type="transmembrane region" description="Helical" evidence="1">
    <location>
        <begin position="12"/>
        <end position="30"/>
    </location>
</feature>
<dbReference type="AlphaFoldDB" id="A0A4V6A4S6"/>
<evidence type="ECO:0008006" key="4">
    <source>
        <dbReference type="Google" id="ProtNLM"/>
    </source>
</evidence>